<reference evidence="1" key="1">
    <citation type="submission" date="2022-08" db="EMBL/GenBank/DDBJ databases">
        <authorList>
            <person name="Gutierrez-Valencia J."/>
        </authorList>
    </citation>
    <scope>NUCLEOTIDE SEQUENCE</scope>
</reference>
<protein>
    <submittedName>
        <fullName evidence="1">Uncharacterized protein</fullName>
    </submittedName>
</protein>
<evidence type="ECO:0000313" key="2">
    <source>
        <dbReference type="Proteomes" id="UP001154282"/>
    </source>
</evidence>
<accession>A0AAV0HDA7</accession>
<gene>
    <name evidence="1" type="ORF">LITE_LOCUS3876</name>
</gene>
<sequence>MQKPSTESFKHDWIDVLNYSPEQSRFFDKRRPTIINHNLEGRWAIAYDYHLTSVRSFKSVKLKLY</sequence>
<keyword evidence="2" id="KW-1185">Reference proteome</keyword>
<dbReference type="AlphaFoldDB" id="A0AAV0HDA7"/>
<comment type="caution">
    <text evidence="1">The sequence shown here is derived from an EMBL/GenBank/DDBJ whole genome shotgun (WGS) entry which is preliminary data.</text>
</comment>
<evidence type="ECO:0000313" key="1">
    <source>
        <dbReference type="EMBL" id="CAI0383147.1"/>
    </source>
</evidence>
<dbReference type="Proteomes" id="UP001154282">
    <property type="component" value="Unassembled WGS sequence"/>
</dbReference>
<dbReference type="EMBL" id="CAMGYJ010000002">
    <property type="protein sequence ID" value="CAI0383147.1"/>
    <property type="molecule type" value="Genomic_DNA"/>
</dbReference>
<proteinExistence type="predicted"/>
<organism evidence="1 2">
    <name type="scientific">Linum tenue</name>
    <dbReference type="NCBI Taxonomy" id="586396"/>
    <lineage>
        <taxon>Eukaryota</taxon>
        <taxon>Viridiplantae</taxon>
        <taxon>Streptophyta</taxon>
        <taxon>Embryophyta</taxon>
        <taxon>Tracheophyta</taxon>
        <taxon>Spermatophyta</taxon>
        <taxon>Magnoliopsida</taxon>
        <taxon>eudicotyledons</taxon>
        <taxon>Gunneridae</taxon>
        <taxon>Pentapetalae</taxon>
        <taxon>rosids</taxon>
        <taxon>fabids</taxon>
        <taxon>Malpighiales</taxon>
        <taxon>Linaceae</taxon>
        <taxon>Linum</taxon>
    </lineage>
</organism>
<name>A0AAV0HDA7_9ROSI</name>